<gene>
    <name evidence="2" type="ORF">H7F49_11475</name>
</gene>
<dbReference type="RefSeq" id="WP_185683746.1">
    <property type="nucleotide sequence ID" value="NZ_JACLAU010000018.1"/>
</dbReference>
<accession>A0A7X1KCP6</accession>
<proteinExistence type="predicted"/>
<dbReference type="Proteomes" id="UP000520156">
    <property type="component" value="Unassembled WGS sequence"/>
</dbReference>
<name>A0A7X1KCP6_9SPHN</name>
<feature type="region of interest" description="Disordered" evidence="1">
    <location>
        <begin position="295"/>
        <end position="314"/>
    </location>
</feature>
<dbReference type="AlphaFoldDB" id="A0A7X1KCP6"/>
<evidence type="ECO:0000313" key="3">
    <source>
        <dbReference type="Proteomes" id="UP000520156"/>
    </source>
</evidence>
<sequence>MVRKFLYLVAILTGLFVAGRLALTFWGTDLARLALVPTGGYERTAPLPPGAYAEARMWLSRPGAANDPARFRPTGLAADPAPLGAAVFFIHPTSYINRAHWNAPLDDAEANRLAGAMARGMASAFNASPQLWAPRYRQATFGAFLTDNTARDAAIDLAYGDVRLAFAAFLAAIPADQPIVLVGHSQGGLHLKRLIRDEVAGKPLARRIVAAYVIGWPVSIAHDLPAMGLPACASAAQTGCVASWLSYAEPAEPQDTREAYRRNSALDGKAPGDSPMLCTNPLTWTIGAAAPASANRGTLVPGKTEGTGTLTPGMVPARCGPDQFLLIGPPPEMGDYVLPGNNYHVYDIPLFWANLRDNVAVRTAAWRAAGSPAR</sequence>
<dbReference type="EMBL" id="JACLAU010000018">
    <property type="protein sequence ID" value="MBC2652327.1"/>
    <property type="molecule type" value="Genomic_DNA"/>
</dbReference>
<dbReference type="SUPFAM" id="SSF53474">
    <property type="entry name" value="alpha/beta-Hydrolases"/>
    <property type="match status" value="1"/>
</dbReference>
<evidence type="ECO:0000313" key="2">
    <source>
        <dbReference type="EMBL" id="MBC2652327.1"/>
    </source>
</evidence>
<protein>
    <submittedName>
        <fullName evidence="2">DUF3089 domain-containing protein</fullName>
    </submittedName>
</protein>
<dbReference type="InterPro" id="IPR021440">
    <property type="entry name" value="DUF3089"/>
</dbReference>
<dbReference type="InterPro" id="IPR029058">
    <property type="entry name" value="AB_hydrolase_fold"/>
</dbReference>
<keyword evidence="3" id="KW-1185">Reference proteome</keyword>
<comment type="caution">
    <text evidence="2">The sequence shown here is derived from an EMBL/GenBank/DDBJ whole genome shotgun (WGS) entry which is preliminary data.</text>
</comment>
<dbReference type="Pfam" id="PF11288">
    <property type="entry name" value="DUF3089"/>
    <property type="match status" value="1"/>
</dbReference>
<evidence type="ECO:0000256" key="1">
    <source>
        <dbReference type="SAM" id="MobiDB-lite"/>
    </source>
</evidence>
<organism evidence="2 3">
    <name type="scientific">Novosphingobium aerophilum</name>
    <dbReference type="NCBI Taxonomy" id="2839843"/>
    <lineage>
        <taxon>Bacteria</taxon>
        <taxon>Pseudomonadati</taxon>
        <taxon>Pseudomonadota</taxon>
        <taxon>Alphaproteobacteria</taxon>
        <taxon>Sphingomonadales</taxon>
        <taxon>Sphingomonadaceae</taxon>
        <taxon>Novosphingobium</taxon>
    </lineage>
</organism>
<reference evidence="2 3" key="1">
    <citation type="submission" date="2020-08" db="EMBL/GenBank/DDBJ databases">
        <title>The genome sequence of Novosphingobium flavum 4Y4.</title>
        <authorList>
            <person name="Liu Y."/>
        </authorList>
    </citation>
    <scope>NUCLEOTIDE SEQUENCE [LARGE SCALE GENOMIC DNA]</scope>
    <source>
        <strain evidence="2 3">4Y4</strain>
    </source>
</reference>